<dbReference type="EMBL" id="JAASQL010000001">
    <property type="protein sequence ID" value="NIJ43705.1"/>
    <property type="molecule type" value="Genomic_DNA"/>
</dbReference>
<name>A0ABX0U7I4_9FLAO</name>
<evidence type="ECO:0000313" key="1">
    <source>
        <dbReference type="EMBL" id="NIJ43705.1"/>
    </source>
</evidence>
<dbReference type="RefSeq" id="WP_167182413.1">
    <property type="nucleotide sequence ID" value="NZ_JAASQL010000001.1"/>
</dbReference>
<protein>
    <submittedName>
        <fullName evidence="1">Uncharacterized protein</fullName>
    </submittedName>
</protein>
<keyword evidence="2" id="KW-1185">Reference proteome</keyword>
<dbReference type="Proteomes" id="UP000745859">
    <property type="component" value="Unassembled WGS sequence"/>
</dbReference>
<evidence type="ECO:0000313" key="2">
    <source>
        <dbReference type="Proteomes" id="UP000745859"/>
    </source>
</evidence>
<proteinExistence type="predicted"/>
<reference evidence="1 2" key="1">
    <citation type="submission" date="2020-03" db="EMBL/GenBank/DDBJ databases">
        <title>Genomic Encyclopedia of Type Strains, Phase IV (KMG-IV): sequencing the most valuable type-strain genomes for metagenomic binning, comparative biology and taxonomic classification.</title>
        <authorList>
            <person name="Goeker M."/>
        </authorList>
    </citation>
    <scope>NUCLEOTIDE SEQUENCE [LARGE SCALE GENOMIC DNA]</scope>
    <source>
        <strain evidence="1 2">DSM 101599</strain>
    </source>
</reference>
<comment type="caution">
    <text evidence="1">The sequence shown here is derived from an EMBL/GenBank/DDBJ whole genome shotgun (WGS) entry which is preliminary data.</text>
</comment>
<sequence length="118" mass="13652">MKRIVFFMVFSTQLIFSQEIKLKNNLGVGYLPKETASFYLDGNLYWLKGNQGIALGFSFITYKDHNTPIDYKSMNFLDSNKHPNDYLYPITLSYVKQIETFGKNQKIMLSLGGRCCIL</sequence>
<gene>
    <name evidence="1" type="ORF">FHR24_000144</name>
</gene>
<organism evidence="1 2">
    <name type="scientific">Wenyingzhuangia heitensis</name>
    <dbReference type="NCBI Taxonomy" id="1487859"/>
    <lineage>
        <taxon>Bacteria</taxon>
        <taxon>Pseudomonadati</taxon>
        <taxon>Bacteroidota</taxon>
        <taxon>Flavobacteriia</taxon>
        <taxon>Flavobacteriales</taxon>
        <taxon>Flavobacteriaceae</taxon>
        <taxon>Wenyingzhuangia</taxon>
    </lineage>
</organism>
<accession>A0ABX0U7I4</accession>